<comment type="caution">
    <text evidence="4">The sequence shown here is derived from an EMBL/GenBank/DDBJ whole genome shotgun (WGS) entry which is preliminary data.</text>
</comment>
<name>A0A0C1Z1W6_9VIBR</name>
<dbReference type="Proteomes" id="UP000031586">
    <property type="component" value="Unassembled WGS sequence"/>
</dbReference>
<protein>
    <submittedName>
        <fullName evidence="4">Chemotaxis protein CheY</fullName>
    </submittedName>
</protein>
<dbReference type="SUPFAM" id="SSF48452">
    <property type="entry name" value="TPR-like"/>
    <property type="match status" value="1"/>
</dbReference>
<dbReference type="CDD" id="cd17589">
    <property type="entry name" value="REC_TPR"/>
    <property type="match status" value="1"/>
</dbReference>
<keyword evidence="1" id="KW-0597">Phosphoprotein</keyword>
<evidence type="ECO:0000256" key="2">
    <source>
        <dbReference type="SAM" id="Coils"/>
    </source>
</evidence>
<organism evidence="4 5">
    <name type="scientific">Vibrio owensii CAIM 1854 = LMG 25443</name>
    <dbReference type="NCBI Taxonomy" id="1229493"/>
    <lineage>
        <taxon>Bacteria</taxon>
        <taxon>Pseudomonadati</taxon>
        <taxon>Pseudomonadota</taxon>
        <taxon>Gammaproteobacteria</taxon>
        <taxon>Vibrionales</taxon>
        <taxon>Vibrionaceae</taxon>
        <taxon>Vibrio</taxon>
    </lineage>
</organism>
<evidence type="ECO:0000313" key="5">
    <source>
        <dbReference type="Proteomes" id="UP000031586"/>
    </source>
</evidence>
<dbReference type="Gene3D" id="3.40.50.2300">
    <property type="match status" value="1"/>
</dbReference>
<proteinExistence type="predicted"/>
<dbReference type="InterPro" id="IPR052048">
    <property type="entry name" value="ST_Response_Regulator"/>
</dbReference>
<feature type="modified residue" description="4-aspartylphosphate" evidence="1">
    <location>
        <position position="67"/>
    </location>
</feature>
<dbReference type="EMBL" id="JPRD01000055">
    <property type="protein sequence ID" value="KIF50234.1"/>
    <property type="molecule type" value="Genomic_DNA"/>
</dbReference>
<dbReference type="PROSITE" id="PS50110">
    <property type="entry name" value="RESPONSE_REGULATORY"/>
    <property type="match status" value="1"/>
</dbReference>
<dbReference type="PANTHER" id="PTHR43228">
    <property type="entry name" value="TWO-COMPONENT RESPONSE REGULATOR"/>
    <property type="match status" value="1"/>
</dbReference>
<evidence type="ECO:0000259" key="3">
    <source>
        <dbReference type="PROSITE" id="PS50110"/>
    </source>
</evidence>
<dbReference type="SMART" id="SM00448">
    <property type="entry name" value="REC"/>
    <property type="match status" value="1"/>
</dbReference>
<dbReference type="PATRIC" id="fig|1229493.5.peg.4702"/>
<gene>
    <name evidence="4" type="ORF">H735_25640</name>
</gene>
<feature type="domain" description="Response regulatory" evidence="3">
    <location>
        <begin position="15"/>
        <end position="136"/>
    </location>
</feature>
<dbReference type="GO" id="GO:0000160">
    <property type="term" value="P:phosphorelay signal transduction system"/>
    <property type="evidence" value="ECO:0007669"/>
    <property type="project" value="InterPro"/>
</dbReference>
<dbReference type="InterPro" id="IPR011006">
    <property type="entry name" value="CheY-like_superfamily"/>
</dbReference>
<dbReference type="AlphaFoldDB" id="A0A0C1Z1W6"/>
<dbReference type="InterPro" id="IPR011990">
    <property type="entry name" value="TPR-like_helical_dom_sf"/>
</dbReference>
<reference evidence="4 5" key="1">
    <citation type="submission" date="2014-07" db="EMBL/GenBank/DDBJ databases">
        <title>Unique and conserved regions in Vibrio harveyi and related species in comparison with the shrimp pathogen Vibrio harveyi CAIM 1792.</title>
        <authorList>
            <person name="Espinoza-Valles I."/>
            <person name="Vora G."/>
            <person name="Leekitcharoenphon P."/>
            <person name="Ussery D."/>
            <person name="Hoj L."/>
            <person name="Gomez-Gil B."/>
        </authorList>
    </citation>
    <scope>NUCLEOTIDE SEQUENCE [LARGE SCALE GENOMIC DNA]</scope>
    <source>
        <strain evidence="5">CAIM 1854 / LMG 25443</strain>
    </source>
</reference>
<evidence type="ECO:0000256" key="1">
    <source>
        <dbReference type="PROSITE-ProRule" id="PRU00169"/>
    </source>
</evidence>
<dbReference type="PANTHER" id="PTHR43228:SF1">
    <property type="entry name" value="TWO-COMPONENT RESPONSE REGULATOR ARR22"/>
    <property type="match status" value="1"/>
</dbReference>
<dbReference type="Gene3D" id="1.25.40.10">
    <property type="entry name" value="Tetratricopeptide repeat domain"/>
    <property type="match status" value="1"/>
</dbReference>
<keyword evidence="2" id="KW-0175">Coiled coil</keyword>
<accession>A0A0C1Z1W6</accession>
<dbReference type="Pfam" id="PF00072">
    <property type="entry name" value="Response_reg"/>
    <property type="match status" value="1"/>
</dbReference>
<sequence>MNHFEMNTKSFSQYNVLIVDDAPIVVLTLRNMLTKLGFSDKRIFTARLAKGAISIAHQERIDLIICDYNFGRGMNGKQLFEELKHLKLLSHDTVFILVTGESSATIVRAIIELKPDEYLLKPFNSITLKERISGAVKRKNTLQAIYEAELKNDAHAGLEACDELAPFHPEYFFIIEKFRADFLTRLKLHHEAKIVYEQVIERKDVNWAKIGLANTLVSLGENDEAQRLVRSLLEESPNNVEVRECAANFNMLNREVPSAIRHLELANSLVEGNSERELVIVNLCLAEHDYHSALQHYHAYMEINKDTYRNNTFSKLNLIRILLYCVRKLESREDLLAQAKSLFKSITNGPENKAIKDELDLIAVHIAIEENQYVAAFKVLSDLYRRKPFAHFYAQFHLAWLLHEMNFESEFSQAITWCFENLQTDSSDTILSSKIALGRSLETDNAERQAWMQEQYKKIRAAEQDYQALIDALIELQARCPLLRTVCINIIKVLTRAFPSNKSSLEVELLIKRCDNIVKQLVSSEELEKSGYDKFLFLAQDRCQQMSVVNTSPTQPELTS</sequence>
<feature type="coiled-coil region" evidence="2">
    <location>
        <begin position="452"/>
        <end position="479"/>
    </location>
</feature>
<dbReference type="SUPFAM" id="SSF52172">
    <property type="entry name" value="CheY-like"/>
    <property type="match status" value="1"/>
</dbReference>
<evidence type="ECO:0000313" key="4">
    <source>
        <dbReference type="EMBL" id="KIF50234.1"/>
    </source>
</evidence>
<dbReference type="InterPro" id="IPR014460">
    <property type="entry name" value="Sig_transdc_resp-reg_VieB"/>
</dbReference>
<dbReference type="PIRSF" id="PIRSF011521">
    <property type="entry name" value="VieB"/>
    <property type="match status" value="1"/>
</dbReference>
<dbReference type="InterPro" id="IPR001789">
    <property type="entry name" value="Sig_transdc_resp-reg_receiver"/>
</dbReference>